<evidence type="ECO:0000256" key="2">
    <source>
        <dbReference type="ARBA" id="ARBA00023015"/>
    </source>
</evidence>
<keyword evidence="3" id="KW-0238">DNA-binding</keyword>
<evidence type="ECO:0000256" key="4">
    <source>
        <dbReference type="ARBA" id="ARBA00023163"/>
    </source>
</evidence>
<evidence type="ECO:0000256" key="1">
    <source>
        <dbReference type="ARBA" id="ARBA00009437"/>
    </source>
</evidence>
<evidence type="ECO:0000313" key="7">
    <source>
        <dbReference type="Proteomes" id="UP000298179"/>
    </source>
</evidence>
<dbReference type="GO" id="GO:0006351">
    <property type="term" value="P:DNA-templated transcription"/>
    <property type="evidence" value="ECO:0007669"/>
    <property type="project" value="TreeGrafter"/>
</dbReference>
<keyword evidence="7" id="KW-1185">Reference proteome</keyword>
<keyword evidence="2" id="KW-0805">Transcription regulation</keyword>
<feature type="domain" description="HTH lysR-type" evidence="5">
    <location>
        <begin position="1"/>
        <end position="58"/>
    </location>
</feature>
<proteinExistence type="inferred from homology"/>
<comment type="similarity">
    <text evidence="1">Belongs to the LysR transcriptional regulatory family.</text>
</comment>
<dbReference type="SUPFAM" id="SSF46785">
    <property type="entry name" value="Winged helix' DNA-binding domain"/>
    <property type="match status" value="1"/>
</dbReference>
<dbReference type="OrthoDB" id="9787460at2"/>
<dbReference type="PANTHER" id="PTHR30537">
    <property type="entry name" value="HTH-TYPE TRANSCRIPTIONAL REGULATOR"/>
    <property type="match status" value="1"/>
</dbReference>
<dbReference type="PROSITE" id="PS50931">
    <property type="entry name" value="HTH_LYSR"/>
    <property type="match status" value="1"/>
</dbReference>
<dbReference type="Gene3D" id="3.40.190.290">
    <property type="match status" value="1"/>
</dbReference>
<evidence type="ECO:0000259" key="5">
    <source>
        <dbReference type="PROSITE" id="PS50931"/>
    </source>
</evidence>
<protein>
    <submittedName>
        <fullName evidence="6">LysR family transcriptional regulator</fullName>
    </submittedName>
</protein>
<dbReference type="InterPro" id="IPR000847">
    <property type="entry name" value="LysR_HTH_N"/>
</dbReference>
<evidence type="ECO:0000256" key="3">
    <source>
        <dbReference type="ARBA" id="ARBA00023125"/>
    </source>
</evidence>
<name>A0A4Y8RG64_9HYPH</name>
<dbReference type="InterPro" id="IPR058163">
    <property type="entry name" value="LysR-type_TF_proteobact-type"/>
</dbReference>
<dbReference type="PANTHER" id="PTHR30537:SF3">
    <property type="entry name" value="TRANSCRIPTIONAL REGULATORY PROTEIN"/>
    <property type="match status" value="1"/>
</dbReference>
<organism evidence="6 7">
    <name type="scientific">Jiella endophytica</name>
    <dbReference type="NCBI Taxonomy" id="2558362"/>
    <lineage>
        <taxon>Bacteria</taxon>
        <taxon>Pseudomonadati</taxon>
        <taxon>Pseudomonadota</taxon>
        <taxon>Alphaproteobacteria</taxon>
        <taxon>Hyphomicrobiales</taxon>
        <taxon>Aurantimonadaceae</taxon>
        <taxon>Jiella</taxon>
    </lineage>
</organism>
<accession>A0A4Y8RG64</accession>
<dbReference type="InterPro" id="IPR005119">
    <property type="entry name" value="LysR_subst-bd"/>
</dbReference>
<dbReference type="Pfam" id="PF03466">
    <property type="entry name" value="LysR_substrate"/>
    <property type="match status" value="1"/>
</dbReference>
<comment type="caution">
    <text evidence="6">The sequence shown here is derived from an EMBL/GenBank/DDBJ whole genome shotgun (WGS) entry which is preliminary data.</text>
</comment>
<reference evidence="6 7" key="1">
    <citation type="submission" date="2019-03" db="EMBL/GenBank/DDBJ databases">
        <title>Jiella endophytica sp. nov., a novel endophytic bacterium isolated from root of Ficus microcarpa Linn. f.</title>
        <authorList>
            <person name="Tuo L."/>
        </authorList>
    </citation>
    <scope>NUCLEOTIDE SEQUENCE [LARGE SCALE GENOMIC DNA]</scope>
    <source>
        <strain evidence="6 7">CBS5Q-3</strain>
    </source>
</reference>
<dbReference type="AlphaFoldDB" id="A0A4Y8RG64"/>
<dbReference type="InterPro" id="IPR036390">
    <property type="entry name" value="WH_DNA-bd_sf"/>
</dbReference>
<gene>
    <name evidence="6" type="ORF">E3C22_13730</name>
</gene>
<dbReference type="Gene3D" id="1.10.10.10">
    <property type="entry name" value="Winged helix-like DNA-binding domain superfamily/Winged helix DNA-binding domain"/>
    <property type="match status" value="1"/>
</dbReference>
<dbReference type="InterPro" id="IPR036388">
    <property type="entry name" value="WH-like_DNA-bd_sf"/>
</dbReference>
<dbReference type="GO" id="GO:0003700">
    <property type="term" value="F:DNA-binding transcription factor activity"/>
    <property type="evidence" value="ECO:0007669"/>
    <property type="project" value="InterPro"/>
</dbReference>
<sequence>MNWDDVRIFLSVARAGQILSAARRLELNHATVGRRLTALEEAIGARLFDRSPGGCALTEAGRTFRSHAEAMEAAMISGRAEIGGSDVELSGTVRVGAPDGFGTAFLAPRLWRLTEQHADLTVQLVPVPRSFSLSRREADIAITVERPASGRLVAAKLCDYRLGFYASPAYLAAAGTPQTLDDLTAHRLVGAVEDLLYSPQLAYHADLLAAWPSRFEVSSALGQTEAVAAGAGIGILHRFIAEGRHDLTTILPAHAITRSYWLVYHESARDLRRVTAVADFIRAAVTEGRGVFG</sequence>
<dbReference type="Pfam" id="PF00126">
    <property type="entry name" value="HTH_1"/>
    <property type="match status" value="1"/>
</dbReference>
<dbReference type="GO" id="GO:0043565">
    <property type="term" value="F:sequence-specific DNA binding"/>
    <property type="evidence" value="ECO:0007669"/>
    <property type="project" value="TreeGrafter"/>
</dbReference>
<keyword evidence="4" id="KW-0804">Transcription</keyword>
<dbReference type="Proteomes" id="UP000298179">
    <property type="component" value="Unassembled WGS sequence"/>
</dbReference>
<dbReference type="RefSeq" id="WP_134762626.1">
    <property type="nucleotide sequence ID" value="NZ_SOZD01000004.1"/>
</dbReference>
<dbReference type="EMBL" id="SOZD01000004">
    <property type="protein sequence ID" value="TFF21743.1"/>
    <property type="molecule type" value="Genomic_DNA"/>
</dbReference>
<dbReference type="SUPFAM" id="SSF53850">
    <property type="entry name" value="Periplasmic binding protein-like II"/>
    <property type="match status" value="1"/>
</dbReference>
<evidence type="ECO:0000313" key="6">
    <source>
        <dbReference type="EMBL" id="TFF21743.1"/>
    </source>
</evidence>